<dbReference type="PANTHER" id="PTHR33884:SF7">
    <property type="entry name" value="BSL8023 PROTEIN"/>
    <property type="match status" value="1"/>
</dbReference>
<dbReference type="RefSeq" id="WP_037483506.1">
    <property type="nucleotide sequence ID" value="NZ_AZRA01000079.1"/>
</dbReference>
<evidence type="ECO:0000256" key="3">
    <source>
        <dbReference type="ARBA" id="ARBA00022475"/>
    </source>
</evidence>
<evidence type="ECO:0000256" key="5">
    <source>
        <dbReference type="ARBA" id="ARBA00022989"/>
    </source>
</evidence>
<keyword evidence="6 7" id="KW-0472">Membrane</keyword>
<comment type="subcellular location">
    <subcellularLocation>
        <location evidence="1">Cell membrane</location>
        <topology evidence="1">Multi-pass membrane protein</topology>
    </subcellularLocation>
</comment>
<protein>
    <recommendedName>
        <fullName evidence="10">GlsB/YeaQ/YmgE family stress response membrane protein</fullName>
    </recommendedName>
</protein>
<feature type="transmembrane region" description="Helical" evidence="7">
    <location>
        <begin position="29"/>
        <end position="47"/>
    </location>
</feature>
<keyword evidence="4 7" id="KW-0812">Transmembrane</keyword>
<dbReference type="AlphaFoldDB" id="A0A059KJ04"/>
<dbReference type="EMBL" id="AZRA01000079">
    <property type="protein sequence ID" value="KDB51426.1"/>
    <property type="molecule type" value="Genomic_DNA"/>
</dbReference>
<keyword evidence="3" id="KW-1003">Cell membrane</keyword>
<comment type="caution">
    <text evidence="8">The sequence shown here is derived from an EMBL/GenBank/DDBJ whole genome shotgun (WGS) entry which is preliminary data.</text>
</comment>
<evidence type="ECO:0000256" key="7">
    <source>
        <dbReference type="SAM" id="Phobius"/>
    </source>
</evidence>
<evidence type="ECO:0000256" key="4">
    <source>
        <dbReference type="ARBA" id="ARBA00022692"/>
    </source>
</evidence>
<organism evidence="8 9">
    <name type="scientific">Sphaerotilus natans subsp. natans DSM 6575</name>
    <dbReference type="NCBI Taxonomy" id="1286631"/>
    <lineage>
        <taxon>Bacteria</taxon>
        <taxon>Pseudomonadati</taxon>
        <taxon>Pseudomonadota</taxon>
        <taxon>Betaproteobacteria</taxon>
        <taxon>Burkholderiales</taxon>
        <taxon>Sphaerotilaceae</taxon>
        <taxon>Sphaerotilus</taxon>
    </lineage>
</organism>
<dbReference type="GO" id="GO:0005886">
    <property type="term" value="C:plasma membrane"/>
    <property type="evidence" value="ECO:0007669"/>
    <property type="project" value="UniProtKB-SubCell"/>
</dbReference>
<comment type="similarity">
    <text evidence="2">Belongs to the UPF0410 family.</text>
</comment>
<evidence type="ECO:0008006" key="10">
    <source>
        <dbReference type="Google" id="ProtNLM"/>
    </source>
</evidence>
<dbReference type="eggNOG" id="COG2261">
    <property type="taxonomic scope" value="Bacteria"/>
</dbReference>
<dbReference type="PANTHER" id="PTHR33884">
    <property type="entry name" value="UPF0410 PROTEIN YMGE"/>
    <property type="match status" value="1"/>
</dbReference>
<sequence>MGLIGTIVIGFLVGWLARAILPGTQALGFILTTLLGIGGSLAAGYVGQALNWYSVGQPAGFIASVVGAVVLLFVVGKLRGGSASA</sequence>
<evidence type="ECO:0000256" key="1">
    <source>
        <dbReference type="ARBA" id="ARBA00004651"/>
    </source>
</evidence>
<feature type="transmembrane region" description="Helical" evidence="7">
    <location>
        <begin position="59"/>
        <end position="78"/>
    </location>
</feature>
<reference evidence="8 9" key="1">
    <citation type="journal article" date="2014" name="FEMS Microbiol. Ecol.">
        <title>Sphaerotilus natans encrusted with nanoball-shaped Fe(III) oxide minerals formed by nitrate-reducing mixotrophic Fe(II) oxidation.</title>
        <authorList>
            <person name="Park S."/>
            <person name="Kim D.H."/>
            <person name="Lee J.H."/>
            <person name="Hur H.G."/>
        </authorList>
    </citation>
    <scope>NUCLEOTIDE SEQUENCE [LARGE SCALE GENOMIC DNA]</scope>
    <source>
        <strain evidence="8 9">DSM 6575</strain>
    </source>
</reference>
<gene>
    <name evidence="8" type="ORF">X805_29460</name>
</gene>
<evidence type="ECO:0000256" key="2">
    <source>
        <dbReference type="ARBA" id="ARBA00011006"/>
    </source>
</evidence>
<dbReference type="InterPro" id="IPR007341">
    <property type="entry name" value="Transgly_assoc"/>
</dbReference>
<keyword evidence="5 7" id="KW-1133">Transmembrane helix</keyword>
<evidence type="ECO:0000313" key="8">
    <source>
        <dbReference type="EMBL" id="KDB51426.1"/>
    </source>
</evidence>
<dbReference type="Pfam" id="PF04226">
    <property type="entry name" value="Transgly_assoc"/>
    <property type="match status" value="1"/>
</dbReference>
<accession>A0A059KJ04</accession>
<keyword evidence="9" id="KW-1185">Reference proteome</keyword>
<evidence type="ECO:0000256" key="6">
    <source>
        <dbReference type="ARBA" id="ARBA00023136"/>
    </source>
</evidence>
<proteinExistence type="inferred from homology"/>
<name>A0A059KJ04_9BURK</name>
<dbReference type="Proteomes" id="UP000026714">
    <property type="component" value="Unassembled WGS sequence"/>
</dbReference>
<evidence type="ECO:0000313" key="9">
    <source>
        <dbReference type="Proteomes" id="UP000026714"/>
    </source>
</evidence>
<dbReference type="STRING" id="34103.SAMN05421778_11440"/>